<protein>
    <recommendedName>
        <fullName evidence="12">Enoyl reductase (ER) domain-containing protein</fullName>
    </recommendedName>
</protein>
<dbReference type="PROSITE" id="PS00059">
    <property type="entry name" value="ADH_ZINC"/>
    <property type="match status" value="1"/>
</dbReference>
<dbReference type="OrthoDB" id="442947at2759"/>
<dbReference type="PANTHER" id="PTHR42813:SF4">
    <property type="entry name" value="NADP-DEPENDENT ISOPROPANOL DEHYDROGENASE"/>
    <property type="match status" value="1"/>
</dbReference>
<dbReference type="PANTHER" id="PTHR42813">
    <property type="entry name" value="ZINC-TYPE ALCOHOL DEHYDROGENASE-LIKE"/>
    <property type="match status" value="1"/>
</dbReference>
<evidence type="ECO:0000256" key="2">
    <source>
        <dbReference type="ARBA" id="ARBA00008072"/>
    </source>
</evidence>
<dbReference type="CDD" id="cd08286">
    <property type="entry name" value="FDH_like_ADH2"/>
    <property type="match status" value="1"/>
</dbReference>
<gene>
    <name evidence="10" type="ORF">ASPCAL12144</name>
</gene>
<comment type="cofactor">
    <cofactor evidence="1 6">
        <name>Zn(2+)</name>
        <dbReference type="ChEBI" id="CHEBI:29105"/>
    </cofactor>
</comment>
<dbReference type="GO" id="GO:0016491">
    <property type="term" value="F:oxidoreductase activity"/>
    <property type="evidence" value="ECO:0007669"/>
    <property type="project" value="UniProtKB-KW"/>
</dbReference>
<evidence type="ECO:0000256" key="3">
    <source>
        <dbReference type="ARBA" id="ARBA00022723"/>
    </source>
</evidence>
<dbReference type="InterPro" id="IPR036291">
    <property type="entry name" value="NAD(P)-bd_dom_sf"/>
</dbReference>
<dbReference type="OMA" id="ILPTGWM"/>
<dbReference type="InterPro" id="IPR011032">
    <property type="entry name" value="GroES-like_sf"/>
</dbReference>
<dbReference type="GO" id="GO:0008270">
    <property type="term" value="F:zinc ion binding"/>
    <property type="evidence" value="ECO:0007669"/>
    <property type="project" value="InterPro"/>
</dbReference>
<keyword evidence="11" id="KW-1185">Reference proteome</keyword>
<feature type="domain" description="Alcohol dehydrogenase-like C-terminal" evidence="8">
    <location>
        <begin position="208"/>
        <end position="333"/>
    </location>
</feature>
<dbReference type="SUPFAM" id="SSF50129">
    <property type="entry name" value="GroES-like"/>
    <property type="match status" value="1"/>
</dbReference>
<feature type="domain" description="Alcohol dehydrogenase-like N-terminal" evidence="9">
    <location>
        <begin position="53"/>
        <end position="166"/>
    </location>
</feature>
<keyword evidence="3 6" id="KW-0479">Metal-binding</keyword>
<evidence type="ECO:0000259" key="9">
    <source>
        <dbReference type="Pfam" id="PF08240"/>
    </source>
</evidence>
<keyword evidence="5" id="KW-0560">Oxidoreductase</keyword>
<dbReference type="Pfam" id="PF00107">
    <property type="entry name" value="ADH_zinc_N"/>
    <property type="match status" value="1"/>
</dbReference>
<evidence type="ECO:0000256" key="6">
    <source>
        <dbReference type="RuleBase" id="RU361277"/>
    </source>
</evidence>
<feature type="region of interest" description="Disordered" evidence="7">
    <location>
        <begin position="1"/>
        <end position="24"/>
    </location>
</feature>
<dbReference type="SUPFAM" id="SSF51735">
    <property type="entry name" value="NAD(P)-binding Rossmann-fold domains"/>
    <property type="match status" value="1"/>
</dbReference>
<evidence type="ECO:0000256" key="4">
    <source>
        <dbReference type="ARBA" id="ARBA00022833"/>
    </source>
</evidence>
<evidence type="ECO:0008006" key="12">
    <source>
        <dbReference type="Google" id="ProtNLM"/>
    </source>
</evidence>
<dbReference type="STRING" id="454130.A0A0U5GEB2"/>
<evidence type="ECO:0000256" key="1">
    <source>
        <dbReference type="ARBA" id="ARBA00001947"/>
    </source>
</evidence>
<evidence type="ECO:0000256" key="5">
    <source>
        <dbReference type="ARBA" id="ARBA00023002"/>
    </source>
</evidence>
<evidence type="ECO:0000313" key="11">
    <source>
        <dbReference type="Proteomes" id="UP000054771"/>
    </source>
</evidence>
<dbReference type="InterPro" id="IPR002328">
    <property type="entry name" value="ADH_Zn_CS"/>
</dbReference>
<dbReference type="Gene3D" id="3.40.50.720">
    <property type="entry name" value="NAD(P)-binding Rossmann-like Domain"/>
    <property type="match status" value="1"/>
</dbReference>
<proteinExistence type="inferred from homology"/>
<keyword evidence="4 6" id="KW-0862">Zinc</keyword>
<reference evidence="11" key="1">
    <citation type="journal article" date="2016" name="Genome Announc.">
        <title>Draft genome sequences of fungus Aspergillus calidoustus.</title>
        <authorList>
            <person name="Horn F."/>
            <person name="Linde J."/>
            <person name="Mattern D.J."/>
            <person name="Walther G."/>
            <person name="Guthke R."/>
            <person name="Scherlach K."/>
            <person name="Martin K."/>
            <person name="Brakhage A.A."/>
            <person name="Petzke L."/>
            <person name="Valiante V."/>
        </authorList>
    </citation>
    <scope>NUCLEOTIDE SEQUENCE [LARGE SCALE GENOMIC DNA]</scope>
    <source>
        <strain evidence="11">SF006504</strain>
    </source>
</reference>
<dbReference type="Proteomes" id="UP000054771">
    <property type="component" value="Unassembled WGS sequence"/>
</dbReference>
<organism evidence="10 11">
    <name type="scientific">Aspergillus calidoustus</name>
    <dbReference type="NCBI Taxonomy" id="454130"/>
    <lineage>
        <taxon>Eukaryota</taxon>
        <taxon>Fungi</taxon>
        <taxon>Dikarya</taxon>
        <taxon>Ascomycota</taxon>
        <taxon>Pezizomycotina</taxon>
        <taxon>Eurotiomycetes</taxon>
        <taxon>Eurotiomycetidae</taxon>
        <taxon>Eurotiales</taxon>
        <taxon>Aspergillaceae</taxon>
        <taxon>Aspergillus</taxon>
        <taxon>Aspergillus subgen. Nidulantes</taxon>
    </lineage>
</organism>
<dbReference type="InterPro" id="IPR013149">
    <property type="entry name" value="ADH-like_C"/>
</dbReference>
<evidence type="ECO:0000259" key="8">
    <source>
        <dbReference type="Pfam" id="PF00107"/>
    </source>
</evidence>
<evidence type="ECO:0000256" key="7">
    <source>
        <dbReference type="SAM" id="MobiDB-lite"/>
    </source>
</evidence>
<evidence type="ECO:0000313" key="10">
    <source>
        <dbReference type="EMBL" id="CEL09000.1"/>
    </source>
</evidence>
<dbReference type="InterPro" id="IPR013154">
    <property type="entry name" value="ADH-like_N"/>
</dbReference>
<dbReference type="AlphaFoldDB" id="A0A0U5GEB2"/>
<dbReference type="EMBL" id="CDMC01000013">
    <property type="protein sequence ID" value="CEL09000.1"/>
    <property type="molecule type" value="Genomic_DNA"/>
</dbReference>
<name>A0A0U5GEB2_ASPCI</name>
<accession>A0A0U5GEB2</accession>
<sequence length="375" mass="39464">MYTPARSASARGYSNQSKPDRDADANGTMKALIYQGSNKCALQDRPLPNLLSPTDAVVKMLHTTICGTDLHILRGEVPTVETGLVLGHEGIGSIEALGSAVPAEDLFVGDLVLISCITACGVCGPCRGGLPSHCASGGGWVLGNAIDGTQAEYVRIPHAACSLHKLPTNINTHAAICLSDTLPTGYECGTLNANVQPGSTVAIVGAGPVGLAAMLTAKLYSPSLTVVIDRDEARLELAKQLGADEVVNPASGDAMERLDALSGEHGFQSVIEAVGRPTTFELCQTLVAPGGFIANVGVHGQRAPLALDRLWDHNLTIRTRLVDTVTIPTLLRLYQAHKINPAPLVTHSFPFREIVKAYETLQKPSTGVLKVGIEF</sequence>
<comment type="similarity">
    <text evidence="2 6">Belongs to the zinc-containing alcohol dehydrogenase family.</text>
</comment>
<dbReference type="Gene3D" id="3.90.180.10">
    <property type="entry name" value="Medium-chain alcohol dehydrogenases, catalytic domain"/>
    <property type="match status" value="1"/>
</dbReference>
<dbReference type="Pfam" id="PF08240">
    <property type="entry name" value="ADH_N"/>
    <property type="match status" value="1"/>
</dbReference>